<keyword evidence="1" id="KW-1133">Transmembrane helix</keyword>
<dbReference type="AlphaFoldDB" id="A0ABD2LZN2"/>
<evidence type="ECO:0000313" key="2">
    <source>
        <dbReference type="EMBL" id="KAL3120713.1"/>
    </source>
</evidence>
<accession>A0ABD2LZN2</accession>
<keyword evidence="3" id="KW-1185">Reference proteome</keyword>
<dbReference type="EMBL" id="JBICBT010000207">
    <property type="protein sequence ID" value="KAL3120713.1"/>
    <property type="molecule type" value="Genomic_DNA"/>
</dbReference>
<organism evidence="2 3">
    <name type="scientific">Heterodera trifolii</name>
    <dbReference type="NCBI Taxonomy" id="157864"/>
    <lineage>
        <taxon>Eukaryota</taxon>
        <taxon>Metazoa</taxon>
        <taxon>Ecdysozoa</taxon>
        <taxon>Nematoda</taxon>
        <taxon>Chromadorea</taxon>
        <taxon>Rhabditida</taxon>
        <taxon>Tylenchina</taxon>
        <taxon>Tylenchomorpha</taxon>
        <taxon>Tylenchoidea</taxon>
        <taxon>Heteroderidae</taxon>
        <taxon>Heteroderinae</taxon>
        <taxon>Heterodera</taxon>
    </lineage>
</organism>
<evidence type="ECO:0000256" key="1">
    <source>
        <dbReference type="SAM" id="Phobius"/>
    </source>
</evidence>
<name>A0ABD2LZN2_9BILA</name>
<sequence>MAGAIAAPSVGRWIAPGTATAECRGQMEGSMQTSFLSSLSIIPSLFFTIPSRFVLLTTGLFFLSFCGLSFPKPNGGFHC</sequence>
<keyword evidence="1" id="KW-0812">Transmembrane</keyword>
<evidence type="ECO:0000313" key="3">
    <source>
        <dbReference type="Proteomes" id="UP001620626"/>
    </source>
</evidence>
<comment type="caution">
    <text evidence="2">The sequence shown here is derived from an EMBL/GenBank/DDBJ whole genome shotgun (WGS) entry which is preliminary data.</text>
</comment>
<reference evidence="2 3" key="1">
    <citation type="submission" date="2024-10" db="EMBL/GenBank/DDBJ databases">
        <authorList>
            <person name="Kim D."/>
        </authorList>
    </citation>
    <scope>NUCLEOTIDE SEQUENCE [LARGE SCALE GENOMIC DNA]</scope>
    <source>
        <strain evidence="2">BH-2024</strain>
    </source>
</reference>
<feature type="transmembrane region" description="Helical" evidence="1">
    <location>
        <begin position="41"/>
        <end position="63"/>
    </location>
</feature>
<gene>
    <name evidence="2" type="ORF">niasHT_008005</name>
</gene>
<protein>
    <submittedName>
        <fullName evidence="2">Uncharacterized protein</fullName>
    </submittedName>
</protein>
<keyword evidence="1" id="KW-0472">Membrane</keyword>
<dbReference type="Proteomes" id="UP001620626">
    <property type="component" value="Unassembled WGS sequence"/>
</dbReference>
<proteinExistence type="predicted"/>